<evidence type="ECO:0000256" key="1">
    <source>
        <dbReference type="ARBA" id="ARBA00005032"/>
    </source>
</evidence>
<organism evidence="7 8">
    <name type="scientific">Strongylocentrotus purpuratus</name>
    <name type="common">Purple sea urchin</name>
    <dbReference type="NCBI Taxonomy" id="7668"/>
    <lineage>
        <taxon>Eukaryota</taxon>
        <taxon>Metazoa</taxon>
        <taxon>Echinodermata</taxon>
        <taxon>Eleutherozoa</taxon>
        <taxon>Echinozoa</taxon>
        <taxon>Echinoidea</taxon>
        <taxon>Euechinoidea</taxon>
        <taxon>Echinacea</taxon>
        <taxon>Camarodonta</taxon>
        <taxon>Echinidea</taxon>
        <taxon>Strongylocentrotidae</taxon>
        <taxon>Strongylocentrotus</taxon>
    </lineage>
</organism>
<dbReference type="Proteomes" id="UP000007110">
    <property type="component" value="Unassembled WGS sequence"/>
</dbReference>
<evidence type="ECO:0000313" key="7">
    <source>
        <dbReference type="EnsemblMetazoa" id="XP_003728808"/>
    </source>
</evidence>
<dbReference type="InterPro" id="IPR000594">
    <property type="entry name" value="ThiF_NAD_FAD-bd"/>
</dbReference>
<dbReference type="RefSeq" id="XP_003728808.3">
    <property type="nucleotide sequence ID" value="XM_003728760.3"/>
</dbReference>
<evidence type="ECO:0000256" key="4">
    <source>
        <dbReference type="ARBA" id="ARBA00022786"/>
    </source>
</evidence>
<dbReference type="UniPathway" id="UPA00885"/>
<comment type="pathway">
    <text evidence="1 5">Protein modification; protein neddylation.</text>
</comment>
<dbReference type="CTD" id="8883"/>
<dbReference type="Gene3D" id="3.40.50.720">
    <property type="entry name" value="NAD(P)-binding Rossmann-like Domain"/>
    <property type="match status" value="2"/>
</dbReference>
<evidence type="ECO:0000256" key="2">
    <source>
        <dbReference type="ARBA" id="ARBA00006868"/>
    </source>
</evidence>
<dbReference type="OMA" id="KLITHQY"/>
<dbReference type="InterPro" id="IPR045886">
    <property type="entry name" value="ThiF/MoeB/HesA"/>
</dbReference>
<keyword evidence="8" id="KW-1185">Reference proteome</keyword>
<comment type="similarity">
    <text evidence="2 5">Belongs to the ubiquitin-activating E1 family. ULA1 subfamily.</text>
</comment>
<dbReference type="InParanoid" id="A0A7M7GH69"/>
<dbReference type="SUPFAM" id="SSF69572">
    <property type="entry name" value="Activating enzymes of the ubiquitin-like proteins"/>
    <property type="match status" value="1"/>
</dbReference>
<dbReference type="CDD" id="cd01493">
    <property type="entry name" value="APPBP1_RUB"/>
    <property type="match status" value="1"/>
</dbReference>
<dbReference type="InterPro" id="IPR030667">
    <property type="entry name" value="APP-BP1"/>
</dbReference>
<proteinExistence type="inferred from homology"/>
<evidence type="ECO:0000259" key="6">
    <source>
        <dbReference type="Pfam" id="PF00899"/>
    </source>
</evidence>
<evidence type="ECO:0000256" key="3">
    <source>
        <dbReference type="ARBA" id="ARBA00015407"/>
    </source>
</evidence>
<dbReference type="OrthoDB" id="1708823at2759"/>
<sequence length="537" mass="60448">MAASRGSPVIDKAKKYDRQLRLWGDHGQAALESAHVCLINATATGTETLKNLILPGIGSFTIVDGGKVKGEDVGNNFFMTKDSIGQARAQVATELLQELNSDVRGDFVEESVEQLLENNPSFFDNFNVVIATDLPERTLLDLAAVLWRNSIPLLVCRCYGFLGYMRLAIKEHTVIESHPDNAHDDLRLDRPFPSFVEFAKLFDLSAMTKQDHMHTPYLILLHKYLEEWRKEHDGEMPKNYKEKTAFKDIIRQGILKNEHGVPEMEENFDEAIKAVNVSLTKTRIPSQVQDILNDPACTGLTSESSNYWILAQAVKQFTENEGNGALPLRGSIPDMTADSKRYIQLQNVYLEQSRHDVSAVSVRVQQILASLGRSPDSIQDSEIRLFCKNASFLRLVRCRALAEEHIPEKANVADIAMNLENPDSEMCLHVALRAVDKFFNQYNQYPGWCDNQIEEDFGRLKACANSLLQEWNISATIKEDYFREICRYGAAELHSVAAFIGGVAAQEVIKVVTRQFVPFNNTYIYNAVNGGSATYQM</sequence>
<dbReference type="FunFam" id="3.40.50.720:FF:000187">
    <property type="entry name" value="NEDD8-activating enzyme E1 regulatory subunit"/>
    <property type="match status" value="1"/>
</dbReference>
<dbReference type="GeneID" id="100894042"/>
<feature type="domain" description="THIF-type NAD/FAD binding fold" evidence="6">
    <location>
        <begin position="16"/>
        <end position="523"/>
    </location>
</feature>
<dbReference type="GO" id="GO:0019781">
    <property type="term" value="F:NEDD8 activating enzyme activity"/>
    <property type="evidence" value="ECO:0007669"/>
    <property type="project" value="UniProtKB-UniRule"/>
</dbReference>
<dbReference type="PANTHER" id="PTHR10953">
    <property type="entry name" value="UBIQUITIN-ACTIVATING ENZYME E1"/>
    <property type="match status" value="1"/>
</dbReference>
<dbReference type="KEGG" id="spu:100894042"/>
<name>A0A7M7GH69_STRPU</name>
<dbReference type="AlphaFoldDB" id="A0A7M7GH69"/>
<dbReference type="EnsemblMetazoa" id="XM_003728760">
    <property type="protein sequence ID" value="XP_003728808"/>
    <property type="gene ID" value="LOC100894042"/>
</dbReference>
<protein>
    <recommendedName>
        <fullName evidence="3 5">NEDD8-activating enzyme E1 regulatory subunit</fullName>
    </recommendedName>
</protein>
<dbReference type="Pfam" id="PF00899">
    <property type="entry name" value="ThiF"/>
    <property type="match status" value="1"/>
</dbReference>
<dbReference type="PIRSF" id="PIRSF039099">
    <property type="entry name" value="APP-BP1"/>
    <property type="match status" value="1"/>
</dbReference>
<dbReference type="GO" id="GO:0045116">
    <property type="term" value="P:protein neddylation"/>
    <property type="evidence" value="ECO:0007669"/>
    <property type="project" value="UniProtKB-UniRule"/>
</dbReference>
<evidence type="ECO:0000313" key="8">
    <source>
        <dbReference type="Proteomes" id="UP000007110"/>
    </source>
</evidence>
<keyword evidence="4 5" id="KW-0833">Ubl conjugation pathway</keyword>
<dbReference type="FunCoup" id="A0A7M7GH69">
    <property type="interactions" value="2179"/>
</dbReference>
<reference evidence="8" key="1">
    <citation type="submission" date="2015-02" db="EMBL/GenBank/DDBJ databases">
        <title>Genome sequencing for Strongylocentrotus purpuratus.</title>
        <authorList>
            <person name="Murali S."/>
            <person name="Liu Y."/>
            <person name="Vee V."/>
            <person name="English A."/>
            <person name="Wang M."/>
            <person name="Skinner E."/>
            <person name="Han Y."/>
            <person name="Muzny D.M."/>
            <person name="Worley K.C."/>
            <person name="Gibbs R.A."/>
        </authorList>
    </citation>
    <scope>NUCLEOTIDE SEQUENCE</scope>
</reference>
<dbReference type="InterPro" id="IPR035985">
    <property type="entry name" value="Ubiquitin-activating_enz"/>
</dbReference>
<evidence type="ECO:0000256" key="5">
    <source>
        <dbReference type="PIRNR" id="PIRNR039099"/>
    </source>
</evidence>
<reference evidence="7" key="2">
    <citation type="submission" date="2021-01" db="UniProtKB">
        <authorList>
            <consortium name="EnsemblMetazoa"/>
        </authorList>
    </citation>
    <scope>IDENTIFICATION</scope>
</reference>
<dbReference type="PANTHER" id="PTHR10953:SF29">
    <property type="entry name" value="NEDD8-ACTIVATING ENZYME E1 REGULATORY SUBUNIT"/>
    <property type="match status" value="1"/>
</dbReference>
<accession>A0A7M7GH69</accession>